<dbReference type="OrthoDB" id="8183351at2759"/>
<feature type="region of interest" description="Disordered" evidence="1">
    <location>
        <begin position="336"/>
        <end position="446"/>
    </location>
</feature>
<feature type="compositionally biased region" description="Basic and acidic residues" evidence="1">
    <location>
        <begin position="502"/>
        <end position="518"/>
    </location>
</feature>
<feature type="compositionally biased region" description="Low complexity" evidence="1">
    <location>
        <begin position="407"/>
        <end position="418"/>
    </location>
</feature>
<feature type="compositionally biased region" description="Low complexity" evidence="1">
    <location>
        <begin position="224"/>
        <end position="235"/>
    </location>
</feature>
<name>A0A7M7J8J6_VARDE</name>
<sequence>MANIKKHFGFKVGGCGGGISGAGVGSVGILQSPQTANGELLLPGFSKSAFMNEVSSLLDHCGLYVSAMNDFCTSGCSLAKCLVKVFHAVPLYRETASTLLANWEEIAQTTAAASASVKTETLMQLQDVLTRLEGQSKEDRETELTESVHAVSSCLMAYIELQAQFSYLVFKALGKLSRQQGSQQQSGFLKNSSRAEEAVRKQFAQIINRLTGPSVKTPTSPMATLSTTPSTPQTLPQVPIGQHAVITTSACGSSVWPAEIHLAPSGGELSSALPESTLASVSEADAEDSGLDDVINLLSIGGAATPGPSPVPSGPPKVPPRPDALSQDAFRLKQQLGASRAEVAVSKKTSEPAITSWSPFAPSQWGNPEWSTEDLSSNWQHSTGSQSHRSSETESDSSRLQWQTDLGVAPGAVPGATGAKEKTSTWPRPLRDPAAPWEWPDRDDNDDELLTLEGTSRDTGERAAKTCTWPLKMADGAWSLDPREYWSNKESVQPELSSHRGCHPDRVAPPWERPKSPEHQAFQLFNSR</sequence>
<feature type="region of interest" description="Disordered" evidence="1">
    <location>
        <begin position="489"/>
        <end position="528"/>
    </location>
</feature>
<evidence type="ECO:0000313" key="3">
    <source>
        <dbReference type="EnsemblMetazoa" id="XP_022648290"/>
    </source>
</evidence>
<reference evidence="3" key="1">
    <citation type="submission" date="2021-01" db="UniProtKB">
        <authorList>
            <consortium name="EnsemblMetazoa"/>
        </authorList>
    </citation>
    <scope>IDENTIFICATION</scope>
</reference>
<dbReference type="EnsemblMetazoa" id="XM_022792555">
    <property type="protein sequence ID" value="XP_022648290"/>
    <property type="gene ID" value="LOC111244940"/>
</dbReference>
<dbReference type="InParanoid" id="A0A7M7J8J6"/>
<dbReference type="InterPro" id="IPR031813">
    <property type="entry name" value="DUF4745"/>
</dbReference>
<keyword evidence="4" id="KW-1185">Reference proteome</keyword>
<dbReference type="KEGG" id="vde:111244940"/>
<feature type="compositionally biased region" description="Polar residues" evidence="1">
    <location>
        <begin position="214"/>
        <end position="223"/>
    </location>
</feature>
<feature type="compositionally biased region" description="Polar residues" evidence="1">
    <location>
        <begin position="364"/>
        <end position="384"/>
    </location>
</feature>
<organism evidence="3 4">
    <name type="scientific">Varroa destructor</name>
    <name type="common">Honeybee mite</name>
    <dbReference type="NCBI Taxonomy" id="109461"/>
    <lineage>
        <taxon>Eukaryota</taxon>
        <taxon>Metazoa</taxon>
        <taxon>Ecdysozoa</taxon>
        <taxon>Arthropoda</taxon>
        <taxon>Chelicerata</taxon>
        <taxon>Arachnida</taxon>
        <taxon>Acari</taxon>
        <taxon>Parasitiformes</taxon>
        <taxon>Mesostigmata</taxon>
        <taxon>Gamasina</taxon>
        <taxon>Dermanyssoidea</taxon>
        <taxon>Varroidae</taxon>
        <taxon>Varroa</taxon>
    </lineage>
</organism>
<evidence type="ECO:0000259" key="2">
    <source>
        <dbReference type="Pfam" id="PF15923"/>
    </source>
</evidence>
<evidence type="ECO:0000256" key="1">
    <source>
        <dbReference type="SAM" id="MobiDB-lite"/>
    </source>
</evidence>
<accession>A0A7M7J8J6</accession>
<feature type="region of interest" description="Disordered" evidence="1">
    <location>
        <begin position="299"/>
        <end position="324"/>
    </location>
</feature>
<feature type="region of interest" description="Disordered" evidence="1">
    <location>
        <begin position="213"/>
        <end position="235"/>
    </location>
</feature>
<dbReference type="AlphaFoldDB" id="A0A7M7J8J6"/>
<proteinExistence type="predicted"/>
<dbReference type="GeneID" id="111244940"/>
<dbReference type="Proteomes" id="UP000594260">
    <property type="component" value="Unplaced"/>
</dbReference>
<dbReference type="Pfam" id="PF15923">
    <property type="entry name" value="DUF4745"/>
    <property type="match status" value="1"/>
</dbReference>
<feature type="domain" description="DUF4745" evidence="2">
    <location>
        <begin position="53"/>
        <end position="166"/>
    </location>
</feature>
<feature type="compositionally biased region" description="Pro residues" evidence="1">
    <location>
        <begin position="307"/>
        <end position="322"/>
    </location>
</feature>
<evidence type="ECO:0000313" key="4">
    <source>
        <dbReference type="Proteomes" id="UP000594260"/>
    </source>
</evidence>
<protein>
    <recommendedName>
        <fullName evidence="2">DUF4745 domain-containing protein</fullName>
    </recommendedName>
</protein>
<dbReference type="RefSeq" id="XP_022648290.1">
    <property type="nucleotide sequence ID" value="XM_022792555.1"/>
</dbReference>